<protein>
    <submittedName>
        <fullName evidence="2">Uncharacterized protein</fullName>
    </submittedName>
</protein>
<accession>A0A165LX52</accession>
<proteinExistence type="predicted"/>
<reference evidence="2 3" key="1">
    <citation type="submission" date="2016-03" db="EMBL/GenBank/DDBJ databases">
        <title>Speciation and ecological success in dimly lit waters: horizontal gene transfer in a green sulfur bacteria bloom unveiled by metagenomic assembly.</title>
        <authorList>
            <person name="Llorens-Mares T."/>
            <person name="Liu Z."/>
            <person name="Allen L.Z."/>
            <person name="Rusch D.B."/>
            <person name="Craig M.T."/>
            <person name="Dupont C.L."/>
            <person name="Bryant D.A."/>
            <person name="Casamayor E.O."/>
        </authorList>
    </citation>
    <scope>NUCLEOTIDE SEQUENCE [LARGE SCALE GENOMIC DNA]</scope>
    <source>
        <strain evidence="2">CIII</strain>
    </source>
</reference>
<evidence type="ECO:0000256" key="1">
    <source>
        <dbReference type="SAM" id="MobiDB-lite"/>
    </source>
</evidence>
<dbReference type="Proteomes" id="UP000076481">
    <property type="component" value="Unassembled WGS sequence"/>
</dbReference>
<evidence type="ECO:0000313" key="2">
    <source>
        <dbReference type="EMBL" id="KZK74537.1"/>
    </source>
</evidence>
<dbReference type="RefSeq" id="WP_303681271.1">
    <property type="nucleotide sequence ID" value="NZ_LVWG01000022.1"/>
</dbReference>
<organism evidence="2 3">
    <name type="scientific">Pelodictyon luteolum</name>
    <dbReference type="NCBI Taxonomy" id="1100"/>
    <lineage>
        <taxon>Bacteria</taxon>
        <taxon>Pseudomonadati</taxon>
        <taxon>Chlorobiota</taxon>
        <taxon>Chlorobiia</taxon>
        <taxon>Chlorobiales</taxon>
        <taxon>Chlorobiaceae</taxon>
        <taxon>Chlorobium/Pelodictyon group</taxon>
        <taxon>Pelodictyon</taxon>
    </lineage>
</organism>
<comment type="caution">
    <text evidence="2">The sequence shown here is derived from an EMBL/GenBank/DDBJ whole genome shotgun (WGS) entry which is preliminary data.</text>
</comment>
<feature type="region of interest" description="Disordered" evidence="1">
    <location>
        <begin position="73"/>
        <end position="92"/>
    </location>
</feature>
<name>A0A165LX52_PELLU</name>
<gene>
    <name evidence="2" type="ORF">A3K90_02110</name>
</gene>
<dbReference type="EMBL" id="LVWG01000022">
    <property type="protein sequence ID" value="KZK74537.1"/>
    <property type="molecule type" value="Genomic_DNA"/>
</dbReference>
<sequence length="92" mass="10478">MDQFIDDIGLIRIGGGLVRIQTVRRMQDEKGEQRAQERGDLVLPIASFLRMHTGINRAIEEMLEKGILKRREDEKIEGEGDASDVIDTQVKE</sequence>
<dbReference type="AlphaFoldDB" id="A0A165LX52"/>
<evidence type="ECO:0000313" key="3">
    <source>
        <dbReference type="Proteomes" id="UP000076481"/>
    </source>
</evidence>